<dbReference type="Proteomes" id="UP000824220">
    <property type="component" value="Unassembled WGS sequence"/>
</dbReference>
<dbReference type="InterPro" id="IPR029475">
    <property type="entry name" value="DUF6807"/>
</dbReference>
<reference evidence="1" key="2">
    <citation type="submission" date="2021-04" db="EMBL/GenBank/DDBJ databases">
        <authorList>
            <person name="Gilroy R."/>
        </authorList>
    </citation>
    <scope>NUCLEOTIDE SEQUENCE</scope>
    <source>
        <strain evidence="1">ChiHjej8B7-3636</strain>
    </source>
</reference>
<evidence type="ECO:0000313" key="2">
    <source>
        <dbReference type="Proteomes" id="UP000824220"/>
    </source>
</evidence>
<dbReference type="EMBL" id="DXAM01000008">
    <property type="protein sequence ID" value="HJA03320.1"/>
    <property type="molecule type" value="Genomic_DNA"/>
</dbReference>
<accession>A0A9D2H4Q0</accession>
<sequence>MTAVLRDAAGRAIAALHPGDDIAAAHAPRPYVTVTTPGGAAVTDTMPEDHRHHFGVSVTTPDVAGTNFWGGSTFVSGVGPSMLDNHGRQTVDEQTVSADGARQLISWWDRHGERVLTERRAIDVRSIAGHPALTWRSSLSAERDGVSIGSSHTNGRPGAFYGGIFWRTPFARADVRTIDGRGAAAAHGSSSPWLIVSGPDAALVAVTGSGLPWFVRADGYVGFGPAIAAQSRRAVERGAPLDLDLAVVVIDGAPDDAALDDVVAALLTRTHPEVSA</sequence>
<proteinExistence type="predicted"/>
<gene>
    <name evidence="1" type="ORF">H9800_00460</name>
</gene>
<organism evidence="1 2">
    <name type="scientific">Candidatus Microbacterium stercoravium</name>
    <dbReference type="NCBI Taxonomy" id="2838697"/>
    <lineage>
        <taxon>Bacteria</taxon>
        <taxon>Bacillati</taxon>
        <taxon>Actinomycetota</taxon>
        <taxon>Actinomycetes</taxon>
        <taxon>Micrococcales</taxon>
        <taxon>Microbacteriaceae</taxon>
        <taxon>Microbacterium</taxon>
    </lineage>
</organism>
<dbReference type="AlphaFoldDB" id="A0A9D2H4Q0"/>
<comment type="caution">
    <text evidence="1">The sequence shown here is derived from an EMBL/GenBank/DDBJ whole genome shotgun (WGS) entry which is preliminary data.</text>
</comment>
<evidence type="ECO:0000313" key="1">
    <source>
        <dbReference type="EMBL" id="HJA03320.1"/>
    </source>
</evidence>
<dbReference type="Pfam" id="PF14100">
    <property type="entry name" value="DUF6807"/>
    <property type="match status" value="1"/>
</dbReference>
<name>A0A9D2H4Q0_9MICO</name>
<reference evidence="1" key="1">
    <citation type="journal article" date="2021" name="PeerJ">
        <title>Extensive microbial diversity within the chicken gut microbiome revealed by metagenomics and culture.</title>
        <authorList>
            <person name="Gilroy R."/>
            <person name="Ravi A."/>
            <person name="Getino M."/>
            <person name="Pursley I."/>
            <person name="Horton D.L."/>
            <person name="Alikhan N.F."/>
            <person name="Baker D."/>
            <person name="Gharbi K."/>
            <person name="Hall N."/>
            <person name="Watson M."/>
            <person name="Adriaenssens E.M."/>
            <person name="Foster-Nyarko E."/>
            <person name="Jarju S."/>
            <person name="Secka A."/>
            <person name="Antonio M."/>
            <person name="Oren A."/>
            <person name="Chaudhuri R.R."/>
            <person name="La Ragione R."/>
            <person name="Hildebrand F."/>
            <person name="Pallen M.J."/>
        </authorList>
    </citation>
    <scope>NUCLEOTIDE SEQUENCE</scope>
    <source>
        <strain evidence="1">ChiHjej8B7-3636</strain>
    </source>
</reference>
<protein>
    <submittedName>
        <fullName evidence="1">PmoA family protein</fullName>
    </submittedName>
</protein>